<protein>
    <recommendedName>
        <fullName evidence="3 10">Cell division protein FtsX</fullName>
    </recommendedName>
</protein>
<dbReference type="InterPro" id="IPR003838">
    <property type="entry name" value="ABC3_permease_C"/>
</dbReference>
<evidence type="ECO:0000256" key="10">
    <source>
        <dbReference type="PIRNR" id="PIRNR003097"/>
    </source>
</evidence>
<evidence type="ECO:0000259" key="13">
    <source>
        <dbReference type="Pfam" id="PF18075"/>
    </source>
</evidence>
<evidence type="ECO:0000256" key="11">
    <source>
        <dbReference type="SAM" id="Phobius"/>
    </source>
</evidence>
<dbReference type="PANTHER" id="PTHR47755:SF1">
    <property type="entry name" value="CELL DIVISION PROTEIN FTSX"/>
    <property type="match status" value="1"/>
</dbReference>
<keyword evidence="8 10" id="KW-0472">Membrane</keyword>
<keyword evidence="9 10" id="KW-0131">Cell cycle</keyword>
<evidence type="ECO:0000256" key="1">
    <source>
        <dbReference type="ARBA" id="ARBA00004651"/>
    </source>
</evidence>
<evidence type="ECO:0000313" key="14">
    <source>
        <dbReference type="EMBL" id="OGM29200.1"/>
    </source>
</evidence>
<dbReference type="GO" id="GO:0005886">
    <property type="term" value="C:plasma membrane"/>
    <property type="evidence" value="ECO:0007669"/>
    <property type="project" value="UniProtKB-SubCell"/>
</dbReference>
<sequence>MAAVSVLAITFFVMSLLAIVVYGSEQTLRYFESRPQVIAFLIQDATDADIDSLSVKLQGDTRVRDVTVVTQEEAFEIYKEATSDNPLLGELVSPSIFPASVEFSAVDLTYADELIKEVSQESYVDSVGFTASLGSESEIGDVISRLTTISETVRTAGVVAVGVLAFTSFLVLTVVVSMRIMMRKAEIDILSLIGASAWFIRAPIVFEALIYAFIGVTLGWLGSAVLVMYASPSIFTYFTEIEVIPKDSTTFFVLLVVLWAIELAVGSVIAFFGSMFSVGRSIRSVR</sequence>
<evidence type="ECO:0000256" key="2">
    <source>
        <dbReference type="ARBA" id="ARBA00007379"/>
    </source>
</evidence>
<organism evidence="14 15">
    <name type="scientific">Candidatus Woesebacteria bacterium RIFCSPHIGHO2_01_FULL_41_10</name>
    <dbReference type="NCBI Taxonomy" id="1802500"/>
    <lineage>
        <taxon>Bacteria</taxon>
        <taxon>Candidatus Woeseibacteriota</taxon>
    </lineage>
</organism>
<evidence type="ECO:0000256" key="4">
    <source>
        <dbReference type="ARBA" id="ARBA00022475"/>
    </source>
</evidence>
<dbReference type="Proteomes" id="UP000177263">
    <property type="component" value="Unassembled WGS sequence"/>
</dbReference>
<dbReference type="Pfam" id="PF02687">
    <property type="entry name" value="FtsX"/>
    <property type="match status" value="1"/>
</dbReference>
<dbReference type="GO" id="GO:0051301">
    <property type="term" value="P:cell division"/>
    <property type="evidence" value="ECO:0007669"/>
    <property type="project" value="UniProtKB-KW"/>
</dbReference>
<feature type="transmembrane region" description="Helical" evidence="11">
    <location>
        <begin position="189"/>
        <end position="214"/>
    </location>
</feature>
<feature type="domain" description="FtsX extracellular" evidence="13">
    <location>
        <begin position="36"/>
        <end position="127"/>
    </location>
</feature>
<dbReference type="InterPro" id="IPR004513">
    <property type="entry name" value="FtsX"/>
</dbReference>
<keyword evidence="7 11" id="KW-1133">Transmembrane helix</keyword>
<proteinExistence type="inferred from homology"/>
<evidence type="ECO:0000256" key="5">
    <source>
        <dbReference type="ARBA" id="ARBA00022618"/>
    </source>
</evidence>
<comment type="caution">
    <text evidence="14">The sequence shown here is derived from an EMBL/GenBank/DDBJ whole genome shotgun (WGS) entry which is preliminary data.</text>
</comment>
<keyword evidence="6 11" id="KW-0812">Transmembrane</keyword>
<dbReference type="EMBL" id="MGGM01000016">
    <property type="protein sequence ID" value="OGM29200.1"/>
    <property type="molecule type" value="Genomic_DNA"/>
</dbReference>
<dbReference type="STRING" id="1802500.A2801_02420"/>
<dbReference type="Gene3D" id="3.30.70.3040">
    <property type="match status" value="1"/>
</dbReference>
<evidence type="ECO:0000256" key="9">
    <source>
        <dbReference type="ARBA" id="ARBA00023306"/>
    </source>
</evidence>
<evidence type="ECO:0000259" key="12">
    <source>
        <dbReference type="Pfam" id="PF02687"/>
    </source>
</evidence>
<evidence type="ECO:0000256" key="3">
    <source>
        <dbReference type="ARBA" id="ARBA00021907"/>
    </source>
</evidence>
<dbReference type="PANTHER" id="PTHR47755">
    <property type="entry name" value="CELL DIVISION PROTEIN FTSX"/>
    <property type="match status" value="1"/>
</dbReference>
<evidence type="ECO:0000256" key="8">
    <source>
        <dbReference type="ARBA" id="ARBA00023136"/>
    </source>
</evidence>
<comment type="similarity">
    <text evidence="2 10">Belongs to the ABC-4 integral membrane protein family. FtsX subfamily.</text>
</comment>
<dbReference type="PIRSF" id="PIRSF003097">
    <property type="entry name" value="FtsX"/>
    <property type="match status" value="1"/>
</dbReference>
<dbReference type="AlphaFoldDB" id="A0A1F7YPW4"/>
<name>A0A1F7YPW4_9BACT</name>
<evidence type="ECO:0000256" key="6">
    <source>
        <dbReference type="ARBA" id="ARBA00022692"/>
    </source>
</evidence>
<reference evidence="14 15" key="1">
    <citation type="journal article" date="2016" name="Nat. Commun.">
        <title>Thousands of microbial genomes shed light on interconnected biogeochemical processes in an aquifer system.</title>
        <authorList>
            <person name="Anantharaman K."/>
            <person name="Brown C.T."/>
            <person name="Hug L.A."/>
            <person name="Sharon I."/>
            <person name="Castelle C.J."/>
            <person name="Probst A.J."/>
            <person name="Thomas B.C."/>
            <person name="Singh A."/>
            <person name="Wilkins M.J."/>
            <person name="Karaoz U."/>
            <person name="Brodie E.L."/>
            <person name="Williams K.H."/>
            <person name="Hubbard S.S."/>
            <person name="Banfield J.F."/>
        </authorList>
    </citation>
    <scope>NUCLEOTIDE SEQUENCE [LARGE SCALE GENOMIC DNA]</scope>
</reference>
<feature type="transmembrane region" description="Helical" evidence="11">
    <location>
        <begin position="156"/>
        <end position="177"/>
    </location>
</feature>
<feature type="transmembrane region" description="Helical" evidence="11">
    <location>
        <begin position="251"/>
        <end position="276"/>
    </location>
</feature>
<feature type="transmembrane region" description="Helical" evidence="11">
    <location>
        <begin position="220"/>
        <end position="239"/>
    </location>
</feature>
<dbReference type="Pfam" id="PF18075">
    <property type="entry name" value="FtsX_ECD"/>
    <property type="match status" value="1"/>
</dbReference>
<evidence type="ECO:0000313" key="15">
    <source>
        <dbReference type="Proteomes" id="UP000177263"/>
    </source>
</evidence>
<feature type="domain" description="ABC3 transporter permease C-terminal" evidence="12">
    <location>
        <begin position="159"/>
        <end position="261"/>
    </location>
</feature>
<comment type="subcellular location">
    <subcellularLocation>
        <location evidence="1">Cell membrane</location>
        <topology evidence="1">Multi-pass membrane protein</topology>
    </subcellularLocation>
</comment>
<dbReference type="InterPro" id="IPR040690">
    <property type="entry name" value="FtsX_ECD"/>
</dbReference>
<accession>A0A1F7YPW4</accession>
<gene>
    <name evidence="14" type="ORF">A2801_02420</name>
</gene>
<evidence type="ECO:0000256" key="7">
    <source>
        <dbReference type="ARBA" id="ARBA00022989"/>
    </source>
</evidence>
<keyword evidence="5 10" id="KW-0132">Cell division</keyword>
<keyword evidence="4 10" id="KW-1003">Cell membrane</keyword>